<comment type="caution">
    <text evidence="1">The sequence shown here is derived from an EMBL/GenBank/DDBJ whole genome shotgun (WGS) entry which is preliminary data.</text>
</comment>
<sequence length="340" mass="39586">MIRSTNYKQNFIAESYFEGSDLDKRIETIVNEVSKETGFLADGQSKTSAWWGSKIIGAFHCSGRYQGKAVVLKVQGVKPNTSEIEMIRSFDKQNQSKLIRPPKLYATIPWSDDKRYEALILEGVGEKKIVNVPTNSDEIKRYFETFREYREKCRNSPWLLKPDKSIGEMIKVRFEKWKQSSSEIYPNHPFKESGDRRLIDRVIKILVKKYGGVEWEFQHGHLSDSDLYGVEGGQIVVLSNLYWSWRAPYYDAIFAYHWHIYHLSDINDMSPELIEEQRKLWLDKIFELFGKDNHLLKLALLERAVAGLNLDALSVDIKNTIAKYLIDKTRSSVEELMKTI</sequence>
<organism evidence="1 2">
    <name type="scientific">Candidatus Shapirobacteria bacterium CG06_land_8_20_14_3_00_40_12</name>
    <dbReference type="NCBI Taxonomy" id="1974881"/>
    <lineage>
        <taxon>Bacteria</taxon>
        <taxon>Candidatus Shapironibacteriota</taxon>
    </lineage>
</organism>
<evidence type="ECO:0000313" key="2">
    <source>
        <dbReference type="Proteomes" id="UP000231407"/>
    </source>
</evidence>
<dbReference type="Proteomes" id="UP000231407">
    <property type="component" value="Unassembled WGS sequence"/>
</dbReference>
<evidence type="ECO:0000313" key="1">
    <source>
        <dbReference type="EMBL" id="PIU73239.1"/>
    </source>
</evidence>
<dbReference type="AlphaFoldDB" id="A0A2M7ARI5"/>
<protein>
    <recommendedName>
        <fullName evidence="3">Aminoglycoside phosphotransferase domain-containing protein</fullName>
    </recommendedName>
</protein>
<evidence type="ECO:0008006" key="3">
    <source>
        <dbReference type="Google" id="ProtNLM"/>
    </source>
</evidence>
<accession>A0A2M7ARI5</accession>
<reference evidence="2" key="1">
    <citation type="submission" date="2017-09" db="EMBL/GenBank/DDBJ databases">
        <title>Depth-based differentiation of microbial function through sediment-hosted aquifers and enrichment of novel symbionts in the deep terrestrial subsurface.</title>
        <authorList>
            <person name="Probst A.J."/>
            <person name="Ladd B."/>
            <person name="Jarett J.K."/>
            <person name="Geller-Mcgrath D.E."/>
            <person name="Sieber C.M.K."/>
            <person name="Emerson J.B."/>
            <person name="Anantharaman K."/>
            <person name="Thomas B.C."/>
            <person name="Malmstrom R."/>
            <person name="Stieglmeier M."/>
            <person name="Klingl A."/>
            <person name="Woyke T."/>
            <person name="Ryan C.M."/>
            <person name="Banfield J.F."/>
        </authorList>
    </citation>
    <scope>NUCLEOTIDE SEQUENCE [LARGE SCALE GENOMIC DNA]</scope>
</reference>
<proteinExistence type="predicted"/>
<gene>
    <name evidence="1" type="ORF">COS78_03365</name>
</gene>
<dbReference type="EMBL" id="PEWA01000046">
    <property type="protein sequence ID" value="PIU73239.1"/>
    <property type="molecule type" value="Genomic_DNA"/>
</dbReference>
<name>A0A2M7ARI5_9BACT</name>